<keyword evidence="1" id="KW-0732">Signal</keyword>
<gene>
    <name evidence="2" type="ORF">SAMN04488028_10854</name>
</gene>
<dbReference type="InterPro" id="IPR023614">
    <property type="entry name" value="Porin_dom_sf"/>
</dbReference>
<accession>A0A1M6UYT6</accession>
<dbReference type="Pfam" id="PF07396">
    <property type="entry name" value="Porin_O_P"/>
    <property type="match status" value="1"/>
</dbReference>
<dbReference type="Proteomes" id="UP000184474">
    <property type="component" value="Unassembled WGS sequence"/>
</dbReference>
<feature type="signal peptide" evidence="1">
    <location>
        <begin position="1"/>
        <end position="19"/>
    </location>
</feature>
<dbReference type="EMBL" id="FRAA01000008">
    <property type="protein sequence ID" value="SHK74429.1"/>
    <property type="molecule type" value="Genomic_DNA"/>
</dbReference>
<dbReference type="RefSeq" id="WP_073124591.1">
    <property type="nucleotide sequence ID" value="NZ_FRAA01000008.1"/>
</dbReference>
<proteinExistence type="predicted"/>
<evidence type="ECO:0000313" key="2">
    <source>
        <dbReference type="EMBL" id="SHK74429.1"/>
    </source>
</evidence>
<evidence type="ECO:0000313" key="3">
    <source>
        <dbReference type="Proteomes" id="UP000184474"/>
    </source>
</evidence>
<feature type="chain" id="PRO_5013178291" evidence="1">
    <location>
        <begin position="20"/>
        <end position="388"/>
    </location>
</feature>
<dbReference type="Gene3D" id="2.40.160.10">
    <property type="entry name" value="Porin"/>
    <property type="match status" value="1"/>
</dbReference>
<reference evidence="3" key="1">
    <citation type="submission" date="2016-11" db="EMBL/GenBank/DDBJ databases">
        <authorList>
            <person name="Varghese N."/>
            <person name="Submissions S."/>
        </authorList>
    </citation>
    <scope>NUCLEOTIDE SEQUENCE [LARGE SCALE GENOMIC DNA]</scope>
    <source>
        <strain evidence="3">DSM 26134</strain>
    </source>
</reference>
<dbReference type="AlphaFoldDB" id="A0A1M6UYT6"/>
<dbReference type="InterPro" id="IPR010870">
    <property type="entry name" value="Porin_O/P"/>
</dbReference>
<organism evidence="2 3">
    <name type="scientific">Reichenbachiella agariperforans</name>
    <dbReference type="NCBI Taxonomy" id="156994"/>
    <lineage>
        <taxon>Bacteria</taxon>
        <taxon>Pseudomonadati</taxon>
        <taxon>Bacteroidota</taxon>
        <taxon>Cytophagia</taxon>
        <taxon>Cytophagales</taxon>
        <taxon>Reichenbachiellaceae</taxon>
        <taxon>Reichenbachiella</taxon>
    </lineage>
</organism>
<evidence type="ECO:0000256" key="1">
    <source>
        <dbReference type="SAM" id="SignalP"/>
    </source>
</evidence>
<sequence length="388" mass="44745">MRLYILGMLFLCVSASAYSQRFADNKLGNGIRYTAKDSSFSTQINVRFQSRYSGLMNLENSNYTDNFLIRRYRIKFKGFLYDPSIQYKIELGLSNRDQGNFYNENNGAANIVLDAVLKWEFREGWELWAGQTKLPGNRERVISSGSMQFTERSELNAFYNLDRDMGLQLHHEHEMNGWIIREIGSISMGEGRNITASNVQGYGYTVRAEVLPFGKFQKKGDYFGGDLMREPKPKLSIGITYDFNDNNNRERGQLGRFLDTHVDISSIYADLMFKYHGFSIMSEYANRRLVNGAAFGQDEFGEQRYFYMGEAFNFSTGYLFKNKFEIAGRYVINRPERIDIAPDSEIVTLNLTKYISGHTLKLQSSASYINNHEEANELLFMCQAEIGF</sequence>
<name>A0A1M6UYT6_REIAG</name>
<protein>
    <submittedName>
        <fullName evidence="2">Phosphate-selective porin O and P</fullName>
    </submittedName>
</protein>
<keyword evidence="3" id="KW-1185">Reference proteome</keyword>